<accession>A0ABD2PUE7</accession>
<evidence type="ECO:0000256" key="1">
    <source>
        <dbReference type="ARBA" id="ARBA00036993"/>
    </source>
</evidence>
<dbReference type="InterPro" id="IPR014878">
    <property type="entry name" value="THAP4-like_heme-bd"/>
</dbReference>
<dbReference type="SUPFAM" id="SSF50814">
    <property type="entry name" value="Lipocalins"/>
    <property type="match status" value="1"/>
</dbReference>
<dbReference type="Proteomes" id="UP001626550">
    <property type="component" value="Unassembled WGS sequence"/>
</dbReference>
<dbReference type="InterPro" id="IPR045165">
    <property type="entry name" value="Nitrobindin"/>
</dbReference>
<protein>
    <submittedName>
        <fullName evidence="3">THAP domain-containing protein 4</fullName>
    </submittedName>
</protein>
<dbReference type="Pfam" id="PF08768">
    <property type="entry name" value="THAP4_heme-bd"/>
    <property type="match status" value="1"/>
</dbReference>
<comment type="caution">
    <text evidence="3">The sequence shown here is derived from an EMBL/GenBank/DDBJ whole genome shotgun (WGS) entry which is preliminary data.</text>
</comment>
<name>A0ABD2PUE7_9PLAT</name>
<dbReference type="InterPro" id="IPR012674">
    <property type="entry name" value="Calycin"/>
</dbReference>
<proteinExistence type="predicted"/>
<gene>
    <name evidence="3" type="primary">THAP4</name>
    <name evidence="3" type="ORF">Ciccas_010331</name>
</gene>
<reference evidence="3 4" key="1">
    <citation type="submission" date="2024-11" db="EMBL/GenBank/DDBJ databases">
        <title>Adaptive evolution of stress response genes in parasites aligns with host niche diversity.</title>
        <authorList>
            <person name="Hahn C."/>
            <person name="Resl P."/>
        </authorList>
    </citation>
    <scope>NUCLEOTIDE SEQUENCE [LARGE SCALE GENOMIC DNA]</scope>
    <source>
        <strain evidence="3">EGGRZ-B1_66</strain>
        <tissue evidence="3">Body</tissue>
    </source>
</reference>
<evidence type="ECO:0000313" key="3">
    <source>
        <dbReference type="EMBL" id="KAL3311093.1"/>
    </source>
</evidence>
<dbReference type="Gene3D" id="2.40.128.20">
    <property type="match status" value="1"/>
</dbReference>
<dbReference type="GO" id="GO:0008289">
    <property type="term" value="F:lipid binding"/>
    <property type="evidence" value="ECO:0007669"/>
    <property type="project" value="UniProtKB-KW"/>
</dbReference>
<dbReference type="PANTHER" id="PTHR15854:SF4">
    <property type="entry name" value="PEROXYNITRITE ISOMERASE THAP4"/>
    <property type="match status" value="1"/>
</dbReference>
<keyword evidence="4" id="KW-1185">Reference proteome</keyword>
<sequence>MPKHRESGFLKLKPSCTDVALMLSENTGISSCLAGNMVACDSATVEKGCLLCIELESNSILGSSFNKAPAVVKVKRLLLVKDEETLLQKVYMATTNTPDLTQHLEITYKRVKTD</sequence>
<feature type="domain" description="THAP4-like heme-binding" evidence="2">
    <location>
        <begin position="2"/>
        <end position="110"/>
    </location>
</feature>
<dbReference type="EMBL" id="JBJKFK010002446">
    <property type="protein sequence ID" value="KAL3311093.1"/>
    <property type="molecule type" value="Genomic_DNA"/>
</dbReference>
<dbReference type="AlphaFoldDB" id="A0ABD2PUE7"/>
<comment type="catalytic activity">
    <reaction evidence="1">
        <text>peroxynitrite = nitrate</text>
        <dbReference type="Rhea" id="RHEA:63116"/>
        <dbReference type="ChEBI" id="CHEBI:17632"/>
        <dbReference type="ChEBI" id="CHEBI:25941"/>
    </reaction>
    <physiologicalReaction direction="left-to-right" evidence="1">
        <dbReference type="Rhea" id="RHEA:63117"/>
    </physiologicalReaction>
</comment>
<dbReference type="PANTHER" id="PTHR15854">
    <property type="entry name" value="THAP4 PROTEIN"/>
    <property type="match status" value="1"/>
</dbReference>
<evidence type="ECO:0000313" key="4">
    <source>
        <dbReference type="Proteomes" id="UP001626550"/>
    </source>
</evidence>
<evidence type="ECO:0000259" key="2">
    <source>
        <dbReference type="Pfam" id="PF08768"/>
    </source>
</evidence>
<organism evidence="3 4">
    <name type="scientific">Cichlidogyrus casuarinus</name>
    <dbReference type="NCBI Taxonomy" id="1844966"/>
    <lineage>
        <taxon>Eukaryota</taxon>
        <taxon>Metazoa</taxon>
        <taxon>Spiralia</taxon>
        <taxon>Lophotrochozoa</taxon>
        <taxon>Platyhelminthes</taxon>
        <taxon>Monogenea</taxon>
        <taxon>Monopisthocotylea</taxon>
        <taxon>Dactylogyridea</taxon>
        <taxon>Ancyrocephalidae</taxon>
        <taxon>Cichlidogyrus</taxon>
    </lineage>
</organism>